<protein>
    <recommendedName>
        <fullName evidence="7">Peptidase T</fullName>
        <ecNumber evidence="7">3.4.11.4</ecNumber>
    </recommendedName>
</protein>
<dbReference type="AlphaFoldDB" id="A0A1T4V8S5"/>
<evidence type="ECO:0000313" key="11">
    <source>
        <dbReference type="EMBL" id="SKA61368.1"/>
    </source>
</evidence>
<evidence type="ECO:0000256" key="2">
    <source>
        <dbReference type="ARBA" id="ARBA00022670"/>
    </source>
</evidence>
<proteinExistence type="inferred from homology"/>
<sequence>MDLIKCLTDRFYRYVAVASQSDATVKTVPTSKGQTVLANMLADELRELGLTDVSVDEHSCVYATLKGNCNGPVVGFLAHLDTVDVALSPEIHPQIIHYEGGDVVLNKEKNIIMKLSEHPELQDFIGEDIIFSDGTSVLGADDKSAIANIMTMLEVLKNDPSRKHPELKIAFVPDEEIGLLGSKCMDLEKFKVDFAYTIDCSGVGQVVYETFNAGTVKFRIKGVSAHPMSAKNVLVNPIIVAHDLISMFDRAQTPEHTEGKEGYWWFSGMHADPLYCDLTMLIRDHDKKLYEWRKQYVLDAVEMLKKRYPKAEISVELSDTYENIANNVKREDPPVAMLYQALSELGIKSVTYAMRGGTDGSQLSTRGIVTPNYFTGAFNFHSNCEFLPLTSFKKSCEVTLKLIELSCRK</sequence>
<keyword evidence="2" id="KW-0645">Protease</keyword>
<dbReference type="Gene3D" id="3.40.630.10">
    <property type="entry name" value="Zn peptidases"/>
    <property type="match status" value="1"/>
</dbReference>
<comment type="cofactor">
    <cofactor evidence="9">
        <name>Zn(2+)</name>
        <dbReference type="ChEBI" id="CHEBI:29105"/>
    </cofactor>
    <text evidence="9">Binds 2 Zn(2+) ions per subunit.</text>
</comment>
<evidence type="ECO:0000256" key="3">
    <source>
        <dbReference type="ARBA" id="ARBA00022723"/>
    </source>
</evidence>
<feature type="active site" evidence="8">
    <location>
        <position position="81"/>
    </location>
</feature>
<dbReference type="GO" id="GO:0008237">
    <property type="term" value="F:metallopeptidase activity"/>
    <property type="evidence" value="ECO:0007669"/>
    <property type="project" value="UniProtKB-KW"/>
</dbReference>
<reference evidence="12" key="1">
    <citation type="submission" date="2017-02" db="EMBL/GenBank/DDBJ databases">
        <authorList>
            <person name="Varghese N."/>
            <person name="Submissions S."/>
        </authorList>
    </citation>
    <scope>NUCLEOTIDE SEQUENCE [LARGE SCALE GENOMIC DNA]</scope>
    <source>
        <strain evidence="12">DSM 3072</strain>
    </source>
</reference>
<organism evidence="11 12">
    <name type="scientific">Succinivibrio dextrinosolvens DSM 3072</name>
    <dbReference type="NCBI Taxonomy" id="1123324"/>
    <lineage>
        <taxon>Bacteria</taxon>
        <taxon>Pseudomonadati</taxon>
        <taxon>Pseudomonadota</taxon>
        <taxon>Gammaproteobacteria</taxon>
        <taxon>Aeromonadales</taxon>
        <taxon>Succinivibrionaceae</taxon>
        <taxon>Succinivibrio</taxon>
    </lineage>
</organism>
<feature type="binding site" evidence="9">
    <location>
        <position position="199"/>
    </location>
    <ligand>
        <name>Zn(2+)</name>
        <dbReference type="ChEBI" id="CHEBI:29105"/>
        <label>1</label>
    </ligand>
</feature>
<dbReference type="PROSITE" id="PS00759">
    <property type="entry name" value="ARGE_DAPE_CPG2_2"/>
    <property type="match status" value="1"/>
</dbReference>
<dbReference type="RefSeq" id="WP_078928580.1">
    <property type="nucleotide sequence ID" value="NZ_FUXX01000014.1"/>
</dbReference>
<dbReference type="GO" id="GO:0006518">
    <property type="term" value="P:peptide metabolic process"/>
    <property type="evidence" value="ECO:0007669"/>
    <property type="project" value="InterPro"/>
</dbReference>
<keyword evidence="6" id="KW-0482">Metalloprotease</keyword>
<dbReference type="PIRSF" id="PIRSF037215">
    <property type="entry name" value="Peptidase_M20B"/>
    <property type="match status" value="1"/>
</dbReference>
<evidence type="ECO:0000256" key="1">
    <source>
        <dbReference type="ARBA" id="ARBA00009692"/>
    </source>
</evidence>
<feature type="binding site" evidence="9">
    <location>
        <position position="141"/>
    </location>
    <ligand>
        <name>Zn(2+)</name>
        <dbReference type="ChEBI" id="CHEBI:29105"/>
        <label>1</label>
    </ligand>
</feature>
<feature type="binding site" evidence="9">
    <location>
        <position position="79"/>
    </location>
    <ligand>
        <name>Zn(2+)</name>
        <dbReference type="ChEBI" id="CHEBI:29105"/>
        <label>1</label>
    </ligand>
</feature>
<evidence type="ECO:0000256" key="7">
    <source>
        <dbReference type="NCBIfam" id="TIGR01882"/>
    </source>
</evidence>
<dbReference type="NCBIfam" id="TIGR01882">
    <property type="entry name" value="peptidase-T"/>
    <property type="match status" value="1"/>
</dbReference>
<dbReference type="PROSITE" id="PS00758">
    <property type="entry name" value="ARGE_DAPE_CPG2_1"/>
    <property type="match status" value="1"/>
</dbReference>
<dbReference type="InterPro" id="IPR010161">
    <property type="entry name" value="Peptidase_M20B"/>
</dbReference>
<evidence type="ECO:0000256" key="6">
    <source>
        <dbReference type="ARBA" id="ARBA00023049"/>
    </source>
</evidence>
<comment type="similarity">
    <text evidence="1">Belongs to the peptidase M20B family.</text>
</comment>
<dbReference type="InterPro" id="IPR011650">
    <property type="entry name" value="Peptidase_M20_dimer"/>
</dbReference>
<evidence type="ECO:0000256" key="5">
    <source>
        <dbReference type="ARBA" id="ARBA00022833"/>
    </source>
</evidence>
<feature type="active site" description="Proton acceptor" evidence="8">
    <location>
        <position position="175"/>
    </location>
</feature>
<accession>A0A1T4V8S5</accession>
<dbReference type="InterPro" id="IPR001261">
    <property type="entry name" value="ArgE/DapE_CS"/>
</dbReference>
<keyword evidence="12" id="KW-1185">Reference proteome</keyword>
<keyword evidence="3 9" id="KW-0479">Metal-binding</keyword>
<dbReference type="NCBIfam" id="NF003976">
    <property type="entry name" value="PRK05469.1"/>
    <property type="match status" value="1"/>
</dbReference>
<keyword evidence="4" id="KW-0378">Hydrolase</keyword>
<dbReference type="GO" id="GO:0006508">
    <property type="term" value="P:proteolysis"/>
    <property type="evidence" value="ECO:0007669"/>
    <property type="project" value="UniProtKB-UniRule"/>
</dbReference>
<dbReference type="Pfam" id="PF07687">
    <property type="entry name" value="M20_dimer"/>
    <property type="match status" value="1"/>
</dbReference>
<name>A0A1T4V8S5_9GAMM</name>
<dbReference type="Pfam" id="PF01546">
    <property type="entry name" value="Peptidase_M20"/>
    <property type="match status" value="1"/>
</dbReference>
<keyword evidence="5 9" id="KW-0862">Zinc</keyword>
<evidence type="ECO:0000256" key="4">
    <source>
        <dbReference type="ARBA" id="ARBA00022801"/>
    </source>
</evidence>
<feature type="binding site" evidence="9">
    <location>
        <position position="176"/>
    </location>
    <ligand>
        <name>Zn(2+)</name>
        <dbReference type="ChEBI" id="CHEBI:29105"/>
        <label>2</label>
    </ligand>
</feature>
<dbReference type="STRING" id="83771.SAMN02910357_00822"/>
<dbReference type="SUPFAM" id="SSF55031">
    <property type="entry name" value="Bacterial exopeptidase dimerisation domain"/>
    <property type="match status" value="1"/>
</dbReference>
<feature type="domain" description="Peptidase M20 dimerisation" evidence="10">
    <location>
        <begin position="208"/>
        <end position="309"/>
    </location>
</feature>
<dbReference type="PANTHER" id="PTHR42994:SF1">
    <property type="entry name" value="PEPTIDASE T"/>
    <property type="match status" value="1"/>
</dbReference>
<evidence type="ECO:0000259" key="10">
    <source>
        <dbReference type="Pfam" id="PF07687"/>
    </source>
</evidence>
<dbReference type="EMBL" id="FUXX01000014">
    <property type="protein sequence ID" value="SKA61368.1"/>
    <property type="molecule type" value="Genomic_DNA"/>
</dbReference>
<evidence type="ECO:0000256" key="9">
    <source>
        <dbReference type="PIRSR" id="PIRSR037215-2"/>
    </source>
</evidence>
<dbReference type="Gene3D" id="3.30.70.360">
    <property type="match status" value="1"/>
</dbReference>
<dbReference type="SUPFAM" id="SSF53187">
    <property type="entry name" value="Zn-dependent exopeptidases"/>
    <property type="match status" value="1"/>
</dbReference>
<evidence type="ECO:0000313" key="12">
    <source>
        <dbReference type="Proteomes" id="UP000242432"/>
    </source>
</evidence>
<evidence type="ECO:0000256" key="8">
    <source>
        <dbReference type="PIRSR" id="PIRSR037215-1"/>
    </source>
</evidence>
<feature type="binding site" evidence="9">
    <location>
        <position position="381"/>
    </location>
    <ligand>
        <name>Zn(2+)</name>
        <dbReference type="ChEBI" id="CHEBI:29105"/>
        <label>2</label>
    </ligand>
</feature>
<feature type="binding site" evidence="9">
    <location>
        <position position="141"/>
    </location>
    <ligand>
        <name>Zn(2+)</name>
        <dbReference type="ChEBI" id="CHEBI:29105"/>
        <label>2</label>
    </ligand>
</feature>
<dbReference type="Proteomes" id="UP000242432">
    <property type="component" value="Unassembled WGS sequence"/>
</dbReference>
<dbReference type="PANTHER" id="PTHR42994">
    <property type="entry name" value="PEPTIDASE T"/>
    <property type="match status" value="1"/>
</dbReference>
<dbReference type="NCBIfam" id="NF009920">
    <property type="entry name" value="PRK13381.1"/>
    <property type="match status" value="1"/>
</dbReference>
<dbReference type="GO" id="GO:0008270">
    <property type="term" value="F:zinc ion binding"/>
    <property type="evidence" value="ECO:0007669"/>
    <property type="project" value="InterPro"/>
</dbReference>
<dbReference type="GO" id="GO:0045148">
    <property type="term" value="F:tripeptide aminopeptidase activity"/>
    <property type="evidence" value="ECO:0007669"/>
    <property type="project" value="UniProtKB-UniRule"/>
</dbReference>
<gene>
    <name evidence="11" type="ORF">SAMN02745213_01075</name>
</gene>
<dbReference type="EC" id="3.4.11.4" evidence="7"/>
<keyword evidence="11" id="KW-0031">Aminopeptidase</keyword>
<dbReference type="InterPro" id="IPR036264">
    <property type="entry name" value="Bact_exopeptidase_dim_dom"/>
</dbReference>
<dbReference type="InterPro" id="IPR002933">
    <property type="entry name" value="Peptidase_M20"/>
</dbReference>